<name>A0AA49JJL1_9BACT</name>
<evidence type="ECO:0000256" key="2">
    <source>
        <dbReference type="SAM" id="MobiDB-lite"/>
    </source>
</evidence>
<feature type="region of interest" description="Disordered" evidence="2">
    <location>
        <begin position="111"/>
        <end position="132"/>
    </location>
</feature>
<feature type="coiled-coil region" evidence="1">
    <location>
        <begin position="84"/>
        <end position="111"/>
    </location>
</feature>
<evidence type="ECO:0000256" key="1">
    <source>
        <dbReference type="SAM" id="Coils"/>
    </source>
</evidence>
<proteinExistence type="predicted"/>
<dbReference type="EMBL" id="CP120682">
    <property type="protein sequence ID" value="WKN39854.1"/>
    <property type="molecule type" value="Genomic_DNA"/>
</dbReference>
<feature type="compositionally biased region" description="Basic and acidic residues" evidence="2">
    <location>
        <begin position="111"/>
        <end position="121"/>
    </location>
</feature>
<accession>A0AA49JJL1</accession>
<keyword evidence="3" id="KW-0812">Transmembrane</keyword>
<reference evidence="4" key="1">
    <citation type="journal article" date="2023" name="Comput. Struct. Biotechnol. J.">
        <title>Discovery of a novel marine Bacteroidetes with a rich repertoire of carbohydrate-active enzymes.</title>
        <authorList>
            <person name="Chen B."/>
            <person name="Liu G."/>
            <person name="Chen Q."/>
            <person name="Wang H."/>
            <person name="Liu L."/>
            <person name="Tang K."/>
        </authorList>
    </citation>
    <scope>NUCLEOTIDE SEQUENCE</scope>
    <source>
        <strain evidence="4">TK19036</strain>
    </source>
</reference>
<reference evidence="4" key="2">
    <citation type="journal article" date="2024" name="Antonie Van Leeuwenhoek">
        <title>Roseihalotalea indica gen. nov., sp. nov., a halophilic Bacteroidetes from mesopelagic Southwest Indian Ocean with higher carbohydrate metabolic potential.</title>
        <authorList>
            <person name="Chen B."/>
            <person name="Zhang M."/>
            <person name="Lin D."/>
            <person name="Ye J."/>
            <person name="Tang K."/>
        </authorList>
    </citation>
    <scope>NUCLEOTIDE SEQUENCE</scope>
    <source>
        <strain evidence="4">TK19036</strain>
    </source>
</reference>
<gene>
    <name evidence="4" type="ORF">K4G66_14255</name>
</gene>
<keyword evidence="3" id="KW-1133">Transmembrane helix</keyword>
<dbReference type="AlphaFoldDB" id="A0AA49JJL1"/>
<organism evidence="4">
    <name type="scientific">Roseihalotalea indica</name>
    <dbReference type="NCBI Taxonomy" id="2867963"/>
    <lineage>
        <taxon>Bacteria</taxon>
        <taxon>Pseudomonadati</taxon>
        <taxon>Bacteroidota</taxon>
        <taxon>Cytophagia</taxon>
        <taxon>Cytophagales</taxon>
        <taxon>Catalimonadaceae</taxon>
        <taxon>Roseihalotalea</taxon>
    </lineage>
</organism>
<protein>
    <submittedName>
        <fullName evidence="4">Uncharacterized protein</fullName>
    </submittedName>
</protein>
<evidence type="ECO:0000256" key="3">
    <source>
        <dbReference type="SAM" id="Phobius"/>
    </source>
</evidence>
<keyword evidence="1" id="KW-0175">Coiled coil</keyword>
<sequence>MQQEHVNSSHQPVRSRWMNYSWIMLALWACVAFGTVGCKAKKEARAAAEARAERISKARADLLAVINDQGSMSTDEKEAVVEQVKDMNLQDAELQNLIERAEAIIAEERAAARRGETRPDVAESGPTSESDLNGLFQRVSSARSDSDANSQIRSAMDMFASSETPVLIIISQSGGQTDYDEPTTINKYLNYLKDTKSAPAEVYNMVFDANGKIKELELIKRYN</sequence>
<evidence type="ECO:0000313" key="4">
    <source>
        <dbReference type="EMBL" id="WKN39854.1"/>
    </source>
</evidence>
<feature type="transmembrane region" description="Helical" evidence="3">
    <location>
        <begin position="20"/>
        <end position="38"/>
    </location>
</feature>
<keyword evidence="3" id="KW-0472">Membrane</keyword>